<evidence type="ECO:0000313" key="1">
    <source>
        <dbReference type="EMBL" id="PXW90334.1"/>
    </source>
</evidence>
<sequence>MFKRMMIVIFFSCILFIFGCNGQDKNWRQNGSVSVADVDYIGAEASFGITKINGDPNEPHFLKDQGRLYQLSFFDHTDQLVGKTYTLIATHEDTGKIVELYKDEIQGENAAKIGFDERGFWTIDVMIDEEVYTSFVIEVV</sequence>
<dbReference type="Gene3D" id="2.60.40.3830">
    <property type="match status" value="1"/>
</dbReference>
<reference evidence="1 2" key="1">
    <citation type="submission" date="2018-05" db="EMBL/GenBank/DDBJ databases">
        <title>Genomic Encyclopedia of Type Strains, Phase IV (KMG-IV): sequencing the most valuable type-strain genomes for metagenomic binning, comparative biology and taxonomic classification.</title>
        <authorList>
            <person name="Goeker M."/>
        </authorList>
    </citation>
    <scope>NUCLEOTIDE SEQUENCE [LARGE SCALE GENOMIC DNA]</scope>
    <source>
        <strain evidence="1 2">DSM 28556</strain>
    </source>
</reference>
<gene>
    <name evidence="1" type="ORF">DFR56_101246</name>
</gene>
<organism evidence="1 2">
    <name type="scientific">Pseudogracilibacillus auburnensis</name>
    <dbReference type="NCBI Taxonomy" id="1494959"/>
    <lineage>
        <taxon>Bacteria</taxon>
        <taxon>Bacillati</taxon>
        <taxon>Bacillota</taxon>
        <taxon>Bacilli</taxon>
        <taxon>Bacillales</taxon>
        <taxon>Bacillaceae</taxon>
        <taxon>Pseudogracilibacillus</taxon>
    </lineage>
</organism>
<dbReference type="OrthoDB" id="2453836at2"/>
<protein>
    <submittedName>
        <fullName evidence="1">Uncharacterized protein</fullName>
    </submittedName>
</protein>
<proteinExistence type="predicted"/>
<keyword evidence="2" id="KW-1185">Reference proteome</keyword>
<evidence type="ECO:0000313" key="2">
    <source>
        <dbReference type="Proteomes" id="UP000247978"/>
    </source>
</evidence>
<dbReference type="PROSITE" id="PS51257">
    <property type="entry name" value="PROKAR_LIPOPROTEIN"/>
    <property type="match status" value="1"/>
</dbReference>
<name>A0A2V3WB07_9BACI</name>
<accession>A0A2V3WB07</accession>
<comment type="caution">
    <text evidence="1">The sequence shown here is derived from an EMBL/GenBank/DDBJ whole genome shotgun (WGS) entry which is preliminary data.</text>
</comment>
<dbReference type="Proteomes" id="UP000247978">
    <property type="component" value="Unassembled WGS sequence"/>
</dbReference>
<dbReference type="AlphaFoldDB" id="A0A2V3WB07"/>
<dbReference type="RefSeq" id="WP_110393601.1">
    <property type="nucleotide sequence ID" value="NZ_JADIJL010000014.1"/>
</dbReference>
<dbReference type="EMBL" id="QJJQ01000001">
    <property type="protein sequence ID" value="PXW90334.1"/>
    <property type="molecule type" value="Genomic_DNA"/>
</dbReference>